<keyword evidence="1" id="KW-0732">Signal</keyword>
<accession>V2UZM5</accession>
<name>V2UZM5_9GAMM</name>
<feature type="signal peptide" evidence="1">
    <location>
        <begin position="1"/>
        <end position="23"/>
    </location>
</feature>
<dbReference type="InterPro" id="IPR018637">
    <property type="entry name" value="DUF2059"/>
</dbReference>
<comment type="caution">
    <text evidence="3">The sequence shown here is derived from an EMBL/GenBank/DDBJ whole genome shotgun (WGS) entry which is preliminary data.</text>
</comment>
<evidence type="ECO:0000256" key="1">
    <source>
        <dbReference type="SAM" id="SignalP"/>
    </source>
</evidence>
<feature type="domain" description="DUF2059" evidence="2">
    <location>
        <begin position="105"/>
        <end position="154"/>
    </location>
</feature>
<dbReference type="STRING" id="1392540.P256_01204"/>
<dbReference type="HOGENOM" id="CLU_125816_0_0_6"/>
<dbReference type="Proteomes" id="UP000023785">
    <property type="component" value="Unassembled WGS sequence"/>
</dbReference>
<dbReference type="PATRIC" id="fig|1392540.3.peg.1171"/>
<dbReference type="AlphaFoldDB" id="V2UZM5"/>
<dbReference type="EMBL" id="AYER01000003">
    <property type="protein sequence ID" value="ESK40749.1"/>
    <property type="molecule type" value="Genomic_DNA"/>
</dbReference>
<proteinExistence type="predicted"/>
<dbReference type="OrthoDB" id="6691539at2"/>
<feature type="chain" id="PRO_5004712500" description="DUF2059 domain-containing protein" evidence="1">
    <location>
        <begin position="24"/>
        <end position="177"/>
    </location>
</feature>
<organism evidence="3 4">
    <name type="scientific">Acinetobacter nectaris CIP 110549</name>
    <dbReference type="NCBI Taxonomy" id="1392540"/>
    <lineage>
        <taxon>Bacteria</taxon>
        <taxon>Pseudomonadati</taxon>
        <taxon>Pseudomonadota</taxon>
        <taxon>Gammaproteobacteria</taxon>
        <taxon>Moraxellales</taxon>
        <taxon>Moraxellaceae</taxon>
        <taxon>Acinetobacter</taxon>
    </lineage>
</organism>
<dbReference type="Pfam" id="PF09832">
    <property type="entry name" value="DUF2059"/>
    <property type="match status" value="1"/>
</dbReference>
<evidence type="ECO:0000313" key="4">
    <source>
        <dbReference type="Proteomes" id="UP000023785"/>
    </source>
</evidence>
<gene>
    <name evidence="3" type="ORF">P256_01204</name>
</gene>
<reference evidence="3 4" key="1">
    <citation type="submission" date="2013-10" db="EMBL/GenBank/DDBJ databases">
        <title>The Genome Sequence of Acinetobacter nectaris CIP 110549.</title>
        <authorList>
            <consortium name="The Broad Institute Genomics Platform"/>
            <consortium name="The Broad Institute Genome Sequencing Center for Infectious Disease"/>
            <person name="Cerqueira G."/>
            <person name="Feldgarden M."/>
            <person name="Courvalin P."/>
            <person name="Grillot-Courvalin C."/>
            <person name="Clermont D."/>
            <person name="Rocha E."/>
            <person name="Yoon E.-J."/>
            <person name="Nemec A."/>
            <person name="Young S.K."/>
            <person name="Zeng Q."/>
            <person name="Gargeya S."/>
            <person name="Fitzgerald M."/>
            <person name="Abouelleil A."/>
            <person name="Alvarado L."/>
            <person name="Berlin A.M."/>
            <person name="Chapman S.B."/>
            <person name="Gainer-Dewar J."/>
            <person name="Goldberg J."/>
            <person name="Gnerre S."/>
            <person name="Griggs A."/>
            <person name="Gujja S."/>
            <person name="Hansen M."/>
            <person name="Howarth C."/>
            <person name="Imamovic A."/>
            <person name="Ireland A."/>
            <person name="Larimer J."/>
            <person name="McCowan C."/>
            <person name="Murphy C."/>
            <person name="Pearson M."/>
            <person name="Poon T.W."/>
            <person name="Priest M."/>
            <person name="Roberts A."/>
            <person name="Saif S."/>
            <person name="Shea T."/>
            <person name="Sykes S."/>
            <person name="Wortman J."/>
            <person name="Nusbaum C."/>
            <person name="Birren B."/>
        </authorList>
    </citation>
    <scope>NUCLEOTIDE SEQUENCE [LARGE SCALE GENOMIC DNA]</scope>
    <source>
        <strain evidence="3 4">CIP 110549</strain>
    </source>
</reference>
<sequence length="177" mass="19808">MMKFIKPLALGILASQMISIAFASPAQVTTAQKIVDLTHLESDFNNNLKDLQSMYLNQAVTLVKQHTGHQTLTAQDNQAIERIIQVYNKNTTTISKSLDIKKIGTDIYLKNYSEEELKAYQKFLETPEGASIVQKIPMFSVVFNQEVAKYTQAINVQNSISQKTNTEVGQILATLPK</sequence>
<evidence type="ECO:0000259" key="2">
    <source>
        <dbReference type="Pfam" id="PF09832"/>
    </source>
</evidence>
<evidence type="ECO:0000313" key="3">
    <source>
        <dbReference type="EMBL" id="ESK40749.1"/>
    </source>
</evidence>
<keyword evidence="4" id="KW-1185">Reference proteome</keyword>
<dbReference type="RefSeq" id="WP_023272781.1">
    <property type="nucleotide sequence ID" value="NZ_KI530712.1"/>
</dbReference>
<protein>
    <recommendedName>
        <fullName evidence="2">DUF2059 domain-containing protein</fullName>
    </recommendedName>
</protein>